<evidence type="ECO:0000256" key="1">
    <source>
        <dbReference type="ARBA" id="ARBA00022679"/>
    </source>
</evidence>
<feature type="domain" description="Nucleotidyl transferase" evidence="3">
    <location>
        <begin position="3"/>
        <end position="242"/>
    </location>
</feature>
<dbReference type="CDD" id="cd06422">
    <property type="entry name" value="NTP_transferase_like_1"/>
    <property type="match status" value="1"/>
</dbReference>
<reference evidence="4" key="1">
    <citation type="journal article" date="2021" name="PeerJ">
        <title>Extensive microbial diversity within the chicken gut microbiome revealed by metagenomics and culture.</title>
        <authorList>
            <person name="Gilroy R."/>
            <person name="Ravi A."/>
            <person name="Getino M."/>
            <person name="Pursley I."/>
            <person name="Horton D.L."/>
            <person name="Alikhan N.F."/>
            <person name="Baker D."/>
            <person name="Gharbi K."/>
            <person name="Hall N."/>
            <person name="Watson M."/>
            <person name="Adriaenssens E.M."/>
            <person name="Foster-Nyarko E."/>
            <person name="Jarju S."/>
            <person name="Secka A."/>
            <person name="Antonio M."/>
            <person name="Oren A."/>
            <person name="Chaudhuri R.R."/>
            <person name="La Ragione R."/>
            <person name="Hildebrand F."/>
            <person name="Pallen M.J."/>
        </authorList>
    </citation>
    <scope>NUCLEOTIDE SEQUENCE</scope>
    <source>
        <strain evidence="4">G4-2901</strain>
    </source>
</reference>
<dbReference type="GO" id="GO:0016779">
    <property type="term" value="F:nucleotidyltransferase activity"/>
    <property type="evidence" value="ECO:0007669"/>
    <property type="project" value="UniProtKB-KW"/>
</dbReference>
<evidence type="ECO:0000256" key="2">
    <source>
        <dbReference type="ARBA" id="ARBA00022695"/>
    </source>
</evidence>
<organism evidence="4 5">
    <name type="scientific">Candidatus Phocaeicola faecigallinarum</name>
    <dbReference type="NCBI Taxonomy" id="2838732"/>
    <lineage>
        <taxon>Bacteria</taxon>
        <taxon>Pseudomonadati</taxon>
        <taxon>Bacteroidota</taxon>
        <taxon>Bacteroidia</taxon>
        <taxon>Bacteroidales</taxon>
        <taxon>Bacteroidaceae</taxon>
        <taxon>Phocaeicola</taxon>
    </lineage>
</organism>
<dbReference type="InterPro" id="IPR050065">
    <property type="entry name" value="GlmU-like"/>
</dbReference>
<dbReference type="SUPFAM" id="SSF53448">
    <property type="entry name" value="Nucleotide-diphospho-sugar transferases"/>
    <property type="match status" value="1"/>
</dbReference>
<sequence>MRAMIFAAGLGTRLKPLTDTMPKALVPVAGKPMLEHVIMKLKSSGFDDIIINIHHFGEQIIDFLHANNNFGVNIHLSDEREMLLDTGGGIKRAFELFPTDEPVLIHNVDILSDVDLNALYDFHIRSGNDATLMVSERKTSRYLIFNKEDRLCGWINKNSGETKPKGFIYNSSEYSEYAFSGIHVVSPSIMKYMDENYTGKFPIMDFYLGRCNEARFGACIKPEIKLIDIGKPETLEKANEFISML</sequence>
<evidence type="ECO:0000313" key="4">
    <source>
        <dbReference type="EMBL" id="MBU3838018.1"/>
    </source>
</evidence>
<dbReference type="PANTHER" id="PTHR43584">
    <property type="entry name" value="NUCLEOTIDYL TRANSFERASE"/>
    <property type="match status" value="1"/>
</dbReference>
<protein>
    <submittedName>
        <fullName evidence="4">Nucleotidyltransferase family protein</fullName>
    </submittedName>
</protein>
<dbReference type="PANTHER" id="PTHR43584:SF8">
    <property type="entry name" value="N-ACETYLMURAMATE ALPHA-1-PHOSPHATE URIDYLYLTRANSFERASE"/>
    <property type="match status" value="1"/>
</dbReference>
<dbReference type="AlphaFoldDB" id="A0A948WZ29"/>
<dbReference type="Pfam" id="PF00483">
    <property type="entry name" value="NTP_transferase"/>
    <property type="match status" value="1"/>
</dbReference>
<reference evidence="4" key="2">
    <citation type="submission" date="2021-04" db="EMBL/GenBank/DDBJ databases">
        <authorList>
            <person name="Gilroy R."/>
        </authorList>
    </citation>
    <scope>NUCLEOTIDE SEQUENCE</scope>
    <source>
        <strain evidence="4">G4-2901</strain>
    </source>
</reference>
<proteinExistence type="predicted"/>
<dbReference type="Gene3D" id="3.90.550.10">
    <property type="entry name" value="Spore Coat Polysaccharide Biosynthesis Protein SpsA, Chain A"/>
    <property type="match status" value="1"/>
</dbReference>
<comment type="caution">
    <text evidence="4">The sequence shown here is derived from an EMBL/GenBank/DDBJ whole genome shotgun (WGS) entry which is preliminary data.</text>
</comment>
<keyword evidence="1" id="KW-0808">Transferase</keyword>
<dbReference type="Proteomes" id="UP000783796">
    <property type="component" value="Unassembled WGS sequence"/>
</dbReference>
<evidence type="ECO:0000313" key="5">
    <source>
        <dbReference type="Proteomes" id="UP000783796"/>
    </source>
</evidence>
<accession>A0A948WZ29</accession>
<gene>
    <name evidence="4" type="ORF">H9777_06835</name>
</gene>
<evidence type="ECO:0000259" key="3">
    <source>
        <dbReference type="Pfam" id="PF00483"/>
    </source>
</evidence>
<name>A0A948WZ29_9BACT</name>
<dbReference type="InterPro" id="IPR029044">
    <property type="entry name" value="Nucleotide-diphossugar_trans"/>
</dbReference>
<dbReference type="EMBL" id="JAHLFW010000062">
    <property type="protein sequence ID" value="MBU3838018.1"/>
    <property type="molecule type" value="Genomic_DNA"/>
</dbReference>
<dbReference type="InterPro" id="IPR005835">
    <property type="entry name" value="NTP_transferase_dom"/>
</dbReference>
<keyword evidence="2" id="KW-0548">Nucleotidyltransferase</keyword>